<keyword evidence="1" id="KW-0812">Transmembrane</keyword>
<keyword evidence="1" id="KW-1133">Transmembrane helix</keyword>
<dbReference type="Gramene" id="Ma00_t03230.1">
    <property type="protein sequence ID" value="Ma00_p03230.1"/>
    <property type="gene ID" value="Ma00_g03230"/>
</dbReference>
<evidence type="ECO:0000313" key="3">
    <source>
        <dbReference type="EnsemblPlants" id="Ma00_p03230.1"/>
    </source>
</evidence>
<dbReference type="InParanoid" id="A0A804HMV0"/>
<evidence type="ECO:0000256" key="1">
    <source>
        <dbReference type="SAM" id="Phobius"/>
    </source>
</evidence>
<dbReference type="EMBL" id="HG996473">
    <property type="protein sequence ID" value="CAG1856890.1"/>
    <property type="molecule type" value="Genomic_DNA"/>
</dbReference>
<gene>
    <name evidence="2" type="ORF">GSMUA_37480.1</name>
</gene>
<sequence>MDITGSCASAIALSLAEFIKAFSLSAKIYADFIEVQINFSCDSKLFLRLLLVSLIVILTMSTGTV</sequence>
<dbReference type="Proteomes" id="UP000012960">
    <property type="component" value="Unplaced"/>
</dbReference>
<name>A0A804HMV0_MUSAM</name>
<reference evidence="3" key="2">
    <citation type="submission" date="2021-05" db="UniProtKB">
        <authorList>
            <consortium name="EnsemblPlants"/>
        </authorList>
    </citation>
    <scope>IDENTIFICATION</scope>
    <source>
        <strain evidence="3">subsp. malaccensis</strain>
    </source>
</reference>
<feature type="transmembrane region" description="Helical" evidence="1">
    <location>
        <begin position="45"/>
        <end position="63"/>
    </location>
</feature>
<dbReference type="AlphaFoldDB" id="A0A804HMV0"/>
<proteinExistence type="predicted"/>
<accession>A0A804HMV0</accession>
<protein>
    <submittedName>
        <fullName evidence="2">(wild Malaysian banana) hypothetical protein</fullName>
    </submittedName>
</protein>
<evidence type="ECO:0000313" key="2">
    <source>
        <dbReference type="EMBL" id="CAG1856890.1"/>
    </source>
</evidence>
<keyword evidence="4" id="KW-1185">Reference proteome</keyword>
<keyword evidence="1" id="KW-0472">Membrane</keyword>
<organism evidence="3 4">
    <name type="scientific">Musa acuminata subsp. malaccensis</name>
    <name type="common">Wild banana</name>
    <name type="synonym">Musa malaccensis</name>
    <dbReference type="NCBI Taxonomy" id="214687"/>
    <lineage>
        <taxon>Eukaryota</taxon>
        <taxon>Viridiplantae</taxon>
        <taxon>Streptophyta</taxon>
        <taxon>Embryophyta</taxon>
        <taxon>Tracheophyta</taxon>
        <taxon>Spermatophyta</taxon>
        <taxon>Magnoliopsida</taxon>
        <taxon>Liliopsida</taxon>
        <taxon>Zingiberales</taxon>
        <taxon>Musaceae</taxon>
        <taxon>Musa</taxon>
    </lineage>
</organism>
<evidence type="ECO:0000313" key="4">
    <source>
        <dbReference type="Proteomes" id="UP000012960"/>
    </source>
</evidence>
<reference evidence="2" key="1">
    <citation type="submission" date="2021-03" db="EMBL/GenBank/DDBJ databases">
        <authorList>
            <consortium name="Genoscope - CEA"/>
            <person name="William W."/>
        </authorList>
    </citation>
    <scope>NUCLEOTIDE SEQUENCE</scope>
    <source>
        <strain evidence="2">Doubled-haploid Pahang</strain>
    </source>
</reference>
<dbReference type="EnsemblPlants" id="Ma00_t03230.1">
    <property type="protein sequence ID" value="Ma00_p03230.1"/>
    <property type="gene ID" value="Ma00_g03230"/>
</dbReference>